<accession>A0A1H5WZM3</accession>
<evidence type="ECO:0000313" key="1">
    <source>
        <dbReference type="EMBL" id="SEG05089.1"/>
    </source>
</evidence>
<dbReference type="AlphaFoldDB" id="A0A1H5WZM3"/>
<sequence>MLEILKARFQDNKNLHMELSWLDVEKRLLEHPESMDVLRRMEESGGEPDTIGYDEKTGKLIFCDCAKESPSGRRSLCYDEKALQGRTKNPPSGSAEWKAKEIGVLIMTEELYRRLQSLGEFDLKTSSWIATPDDIRDKGGALFCERRYGTVFTFHNGAESYYSVRGFRGYTLI</sequence>
<dbReference type="STRING" id="1410661.GCA_000702205_00074"/>
<gene>
    <name evidence="1" type="ORF">SAMN05216537_12019</name>
</gene>
<dbReference type="EMBL" id="FNUL01000020">
    <property type="protein sequence ID" value="SEG05089.1"/>
    <property type="molecule type" value="Genomic_DNA"/>
</dbReference>
<evidence type="ECO:0008006" key="3">
    <source>
        <dbReference type="Google" id="ProtNLM"/>
    </source>
</evidence>
<name>A0A1H5WZM3_9FIRM</name>
<dbReference type="InterPro" id="IPR025352">
    <property type="entry name" value="DUF4256"/>
</dbReference>
<dbReference type="RefSeq" id="WP_027430507.1">
    <property type="nucleotide sequence ID" value="NZ_FNUL01000020.1"/>
</dbReference>
<protein>
    <recommendedName>
        <fullName evidence="3">DUF4256 domain-containing protein</fullName>
    </recommendedName>
</protein>
<evidence type="ECO:0000313" key="2">
    <source>
        <dbReference type="Proteomes" id="UP000236726"/>
    </source>
</evidence>
<reference evidence="1 2" key="1">
    <citation type="submission" date="2016-10" db="EMBL/GenBank/DDBJ databases">
        <authorList>
            <person name="de Groot N.N."/>
        </authorList>
    </citation>
    <scope>NUCLEOTIDE SEQUENCE [LARGE SCALE GENOMIC DNA]</scope>
    <source>
        <strain evidence="1 2">D15d</strain>
    </source>
</reference>
<proteinExistence type="predicted"/>
<organism evidence="1 2">
    <name type="scientific">Lachnospira multipara</name>
    <dbReference type="NCBI Taxonomy" id="28051"/>
    <lineage>
        <taxon>Bacteria</taxon>
        <taxon>Bacillati</taxon>
        <taxon>Bacillota</taxon>
        <taxon>Clostridia</taxon>
        <taxon>Lachnospirales</taxon>
        <taxon>Lachnospiraceae</taxon>
        <taxon>Lachnospira</taxon>
    </lineage>
</organism>
<dbReference type="Pfam" id="PF14066">
    <property type="entry name" value="DUF4256"/>
    <property type="match status" value="1"/>
</dbReference>
<dbReference type="Proteomes" id="UP000236726">
    <property type="component" value="Unassembled WGS sequence"/>
</dbReference>
<keyword evidence="2" id="KW-1185">Reference proteome</keyword>